<name>A0A7W6P160_9HYPH</name>
<dbReference type="InterPro" id="IPR011969">
    <property type="entry name" value="Clan_AA_Asp_peptidase_C"/>
</dbReference>
<dbReference type="GO" id="GO:0006508">
    <property type="term" value="P:proteolysis"/>
    <property type="evidence" value="ECO:0007669"/>
    <property type="project" value="UniProtKB-KW"/>
</dbReference>
<dbReference type="Pfam" id="PF13975">
    <property type="entry name" value="gag-asp_proteas"/>
    <property type="match status" value="1"/>
</dbReference>
<feature type="transmembrane region" description="Helical" evidence="1">
    <location>
        <begin position="67"/>
        <end position="83"/>
    </location>
</feature>
<dbReference type="Gene3D" id="2.40.70.10">
    <property type="entry name" value="Acid Proteases"/>
    <property type="match status" value="1"/>
</dbReference>
<dbReference type="SUPFAM" id="SSF50630">
    <property type="entry name" value="Acid proteases"/>
    <property type="match status" value="1"/>
</dbReference>
<organism evidence="2 3">
    <name type="scientific">Allorhizobium borbori</name>
    <dbReference type="NCBI Taxonomy" id="485907"/>
    <lineage>
        <taxon>Bacteria</taxon>
        <taxon>Pseudomonadati</taxon>
        <taxon>Pseudomonadota</taxon>
        <taxon>Alphaproteobacteria</taxon>
        <taxon>Hyphomicrobiales</taxon>
        <taxon>Rhizobiaceae</taxon>
        <taxon>Rhizobium/Agrobacterium group</taxon>
        <taxon>Allorhizobium</taxon>
    </lineage>
</organism>
<dbReference type="NCBIfam" id="TIGR02281">
    <property type="entry name" value="clan_AA_DTGA"/>
    <property type="match status" value="1"/>
</dbReference>
<sequence length="234" mass="25183">MNRYTVAFLIIAVGLALLIFNHGSGETFGMDNNEFARLVSLLPFIALLGSGILIGRRHTLGKVARDLATWLVIILGLVVVWLYRGDFKSLGERVLAALVPGQPVVSTQTGGDTEVILHKSMNGHFEAEVEINGQTVSMLVDTGASSISLSWEDARQVGLNPENLDYSATVRTANGVANAAPVKLAQVSLGPISRRNVPALVATEGRLEQSLLGMSFLATLGSMRMQDDELRLRD</sequence>
<dbReference type="EMBL" id="JACIDU010000007">
    <property type="protein sequence ID" value="MBB4103477.1"/>
    <property type="molecule type" value="Genomic_DNA"/>
</dbReference>
<dbReference type="RefSeq" id="WP_183792052.1">
    <property type="nucleotide sequence ID" value="NZ_JACIDU010000007.1"/>
</dbReference>
<dbReference type="AlphaFoldDB" id="A0A7W6P160"/>
<comment type="caution">
    <text evidence="2">The sequence shown here is derived from an EMBL/GenBank/DDBJ whole genome shotgun (WGS) entry which is preliminary data.</text>
</comment>
<keyword evidence="2" id="KW-0645">Protease</keyword>
<dbReference type="GO" id="GO:0004190">
    <property type="term" value="F:aspartic-type endopeptidase activity"/>
    <property type="evidence" value="ECO:0007669"/>
    <property type="project" value="InterPro"/>
</dbReference>
<proteinExistence type="predicted"/>
<keyword evidence="1" id="KW-0812">Transmembrane</keyword>
<dbReference type="CDD" id="cd05483">
    <property type="entry name" value="retropepsin_like_bacteria"/>
    <property type="match status" value="1"/>
</dbReference>
<dbReference type="Proteomes" id="UP000584824">
    <property type="component" value="Unassembled WGS sequence"/>
</dbReference>
<keyword evidence="1" id="KW-1133">Transmembrane helix</keyword>
<accession>A0A7W6P160</accession>
<keyword evidence="1" id="KW-0472">Membrane</keyword>
<evidence type="ECO:0000313" key="2">
    <source>
        <dbReference type="EMBL" id="MBB4103477.1"/>
    </source>
</evidence>
<reference evidence="2 3" key="1">
    <citation type="submission" date="2020-08" db="EMBL/GenBank/DDBJ databases">
        <title>Genomic Encyclopedia of Type Strains, Phase IV (KMG-IV): sequencing the most valuable type-strain genomes for metagenomic binning, comparative biology and taxonomic classification.</title>
        <authorList>
            <person name="Goeker M."/>
        </authorList>
    </citation>
    <scope>NUCLEOTIDE SEQUENCE [LARGE SCALE GENOMIC DNA]</scope>
    <source>
        <strain evidence="2 3">DSM 26385</strain>
    </source>
</reference>
<evidence type="ECO:0000256" key="1">
    <source>
        <dbReference type="SAM" id="Phobius"/>
    </source>
</evidence>
<feature type="transmembrane region" description="Helical" evidence="1">
    <location>
        <begin position="35"/>
        <end position="55"/>
    </location>
</feature>
<keyword evidence="2" id="KW-0378">Hydrolase</keyword>
<dbReference type="InterPro" id="IPR021109">
    <property type="entry name" value="Peptidase_aspartic_dom_sf"/>
</dbReference>
<keyword evidence="3" id="KW-1185">Reference proteome</keyword>
<dbReference type="InterPro" id="IPR034122">
    <property type="entry name" value="Retropepsin-like_bacterial"/>
</dbReference>
<gene>
    <name evidence="2" type="ORF">GGQ66_002035</name>
</gene>
<protein>
    <submittedName>
        <fullName evidence="2">Aspartyl protease family protein</fullName>
    </submittedName>
</protein>
<dbReference type="InterPro" id="IPR001969">
    <property type="entry name" value="Aspartic_peptidase_AS"/>
</dbReference>
<dbReference type="PROSITE" id="PS00141">
    <property type="entry name" value="ASP_PROTEASE"/>
    <property type="match status" value="1"/>
</dbReference>
<evidence type="ECO:0000313" key="3">
    <source>
        <dbReference type="Proteomes" id="UP000584824"/>
    </source>
</evidence>